<comment type="caution">
    <text evidence="1">The sequence shown here is derived from an EMBL/GenBank/DDBJ whole genome shotgun (WGS) entry which is preliminary data.</text>
</comment>
<accession>A0A3P1BUF2</accession>
<proteinExistence type="predicted"/>
<evidence type="ECO:0000313" key="2">
    <source>
        <dbReference type="Proteomes" id="UP000271925"/>
    </source>
</evidence>
<dbReference type="AlphaFoldDB" id="A0A3P1BUF2"/>
<protein>
    <submittedName>
        <fullName evidence="1">Uncharacterized protein</fullName>
    </submittedName>
</protein>
<gene>
    <name evidence="1" type="ORF">EHT25_14305</name>
</gene>
<organism evidence="1 2">
    <name type="scientific">Larkinella rosea</name>
    <dbReference type="NCBI Taxonomy" id="2025312"/>
    <lineage>
        <taxon>Bacteria</taxon>
        <taxon>Pseudomonadati</taxon>
        <taxon>Bacteroidota</taxon>
        <taxon>Cytophagia</taxon>
        <taxon>Cytophagales</taxon>
        <taxon>Spirosomataceae</taxon>
        <taxon>Larkinella</taxon>
    </lineage>
</organism>
<keyword evidence="2" id="KW-1185">Reference proteome</keyword>
<evidence type="ECO:0000313" key="1">
    <source>
        <dbReference type="EMBL" id="RRB04642.1"/>
    </source>
</evidence>
<dbReference type="Proteomes" id="UP000271925">
    <property type="component" value="Unassembled WGS sequence"/>
</dbReference>
<reference evidence="1 2" key="1">
    <citation type="submission" date="2018-11" db="EMBL/GenBank/DDBJ databases">
        <authorList>
            <person name="Zhou Z."/>
            <person name="Wang G."/>
        </authorList>
    </citation>
    <scope>NUCLEOTIDE SEQUENCE [LARGE SCALE GENOMIC DNA]</scope>
    <source>
        <strain evidence="1 2">KCTC52004</strain>
    </source>
</reference>
<dbReference type="EMBL" id="RQJO01000008">
    <property type="protein sequence ID" value="RRB04642.1"/>
    <property type="molecule type" value="Genomic_DNA"/>
</dbReference>
<sequence length="77" mass="8504">MYARIIISHPEPVDSACGQPMEKTALQRTHTESFTNTVRQSFWELTAADLTAGQVVDLLLCLDELGFSDKSDGPFTT</sequence>
<name>A0A3P1BUF2_9BACT</name>
<dbReference type="RefSeq" id="WP_124875571.1">
    <property type="nucleotide sequence ID" value="NZ_RQJO01000008.1"/>
</dbReference>